<name>A0AAN5D154_9BILA</name>
<keyword evidence="2" id="KW-1185">Reference proteome</keyword>
<evidence type="ECO:0000313" key="1">
    <source>
        <dbReference type="EMBL" id="GMR54623.1"/>
    </source>
</evidence>
<sequence>LDLVGVPQSVDTRWGSLFHTIKMTLKQWPAVNATLKKDGKPALSAETHLMLTKLSGLLQPFDEYTKKMCSESCLLTEVPVIFSEIIHNLQVFIEEETGPCKELAEFLLAEMEKRLVYYLESGEM</sequence>
<dbReference type="Proteomes" id="UP001328107">
    <property type="component" value="Unassembled WGS sequence"/>
</dbReference>
<accession>A0AAN5D154</accession>
<feature type="non-terminal residue" evidence="1">
    <location>
        <position position="1"/>
    </location>
</feature>
<dbReference type="AlphaFoldDB" id="A0AAN5D154"/>
<feature type="non-terminal residue" evidence="1">
    <location>
        <position position="124"/>
    </location>
</feature>
<proteinExistence type="predicted"/>
<protein>
    <submittedName>
        <fullName evidence="1">Uncharacterized protein</fullName>
    </submittedName>
</protein>
<evidence type="ECO:0000313" key="2">
    <source>
        <dbReference type="Proteomes" id="UP001328107"/>
    </source>
</evidence>
<dbReference type="SUPFAM" id="SSF53098">
    <property type="entry name" value="Ribonuclease H-like"/>
    <property type="match status" value="1"/>
</dbReference>
<dbReference type="InterPro" id="IPR012337">
    <property type="entry name" value="RNaseH-like_sf"/>
</dbReference>
<gene>
    <name evidence="1" type="ORF">PMAYCL1PPCAC_24818</name>
</gene>
<comment type="caution">
    <text evidence="1">The sequence shown here is derived from an EMBL/GenBank/DDBJ whole genome shotgun (WGS) entry which is preliminary data.</text>
</comment>
<reference evidence="2" key="1">
    <citation type="submission" date="2022-10" db="EMBL/GenBank/DDBJ databases">
        <title>Genome assembly of Pristionchus species.</title>
        <authorList>
            <person name="Yoshida K."/>
            <person name="Sommer R.J."/>
        </authorList>
    </citation>
    <scope>NUCLEOTIDE SEQUENCE [LARGE SCALE GENOMIC DNA]</scope>
    <source>
        <strain evidence="2">RS5460</strain>
    </source>
</reference>
<organism evidence="1 2">
    <name type="scientific">Pristionchus mayeri</name>
    <dbReference type="NCBI Taxonomy" id="1317129"/>
    <lineage>
        <taxon>Eukaryota</taxon>
        <taxon>Metazoa</taxon>
        <taxon>Ecdysozoa</taxon>
        <taxon>Nematoda</taxon>
        <taxon>Chromadorea</taxon>
        <taxon>Rhabditida</taxon>
        <taxon>Rhabditina</taxon>
        <taxon>Diplogasteromorpha</taxon>
        <taxon>Diplogasteroidea</taxon>
        <taxon>Neodiplogasteridae</taxon>
        <taxon>Pristionchus</taxon>
    </lineage>
</organism>
<dbReference type="EMBL" id="BTRK01000005">
    <property type="protein sequence ID" value="GMR54623.1"/>
    <property type="molecule type" value="Genomic_DNA"/>
</dbReference>